<reference evidence="3 4" key="1">
    <citation type="submission" date="2019-10" db="EMBL/GenBank/DDBJ databases">
        <authorList>
            <person name="Palmer J.M."/>
        </authorList>
    </citation>
    <scope>NUCLEOTIDE SEQUENCE [LARGE SCALE GENOMIC DNA]</scope>
    <source>
        <strain evidence="3 4">TWF694</strain>
    </source>
</reference>
<evidence type="ECO:0000256" key="1">
    <source>
        <dbReference type="SAM" id="MobiDB-lite"/>
    </source>
</evidence>
<evidence type="ECO:0000313" key="4">
    <source>
        <dbReference type="Proteomes" id="UP001365542"/>
    </source>
</evidence>
<organism evidence="3 4">
    <name type="scientific">Orbilia ellipsospora</name>
    <dbReference type="NCBI Taxonomy" id="2528407"/>
    <lineage>
        <taxon>Eukaryota</taxon>
        <taxon>Fungi</taxon>
        <taxon>Dikarya</taxon>
        <taxon>Ascomycota</taxon>
        <taxon>Pezizomycotina</taxon>
        <taxon>Orbiliomycetes</taxon>
        <taxon>Orbiliales</taxon>
        <taxon>Orbiliaceae</taxon>
        <taxon>Orbilia</taxon>
    </lineage>
</organism>
<gene>
    <name evidence="3" type="ORF">TWF694_004739</name>
</gene>
<feature type="transmembrane region" description="Helical" evidence="2">
    <location>
        <begin position="45"/>
        <end position="67"/>
    </location>
</feature>
<dbReference type="AlphaFoldDB" id="A0AAV9X266"/>
<proteinExistence type="predicted"/>
<evidence type="ECO:0000313" key="3">
    <source>
        <dbReference type="EMBL" id="KAK6527759.1"/>
    </source>
</evidence>
<evidence type="ECO:0000256" key="2">
    <source>
        <dbReference type="SAM" id="Phobius"/>
    </source>
</evidence>
<accession>A0AAV9X266</accession>
<feature type="region of interest" description="Disordered" evidence="1">
    <location>
        <begin position="151"/>
        <end position="178"/>
    </location>
</feature>
<keyword evidence="2" id="KW-1133">Transmembrane helix</keyword>
<keyword evidence="2" id="KW-0812">Transmembrane</keyword>
<keyword evidence="2" id="KW-0472">Membrane</keyword>
<keyword evidence="4" id="KW-1185">Reference proteome</keyword>
<comment type="caution">
    <text evidence="3">The sequence shown here is derived from an EMBL/GenBank/DDBJ whole genome shotgun (WGS) entry which is preliminary data.</text>
</comment>
<dbReference type="EMBL" id="JAVHJO010000015">
    <property type="protein sequence ID" value="KAK6527759.1"/>
    <property type="molecule type" value="Genomic_DNA"/>
</dbReference>
<name>A0AAV9X266_9PEZI</name>
<dbReference type="Proteomes" id="UP001365542">
    <property type="component" value="Unassembled WGS sequence"/>
</dbReference>
<feature type="transmembrane region" description="Helical" evidence="2">
    <location>
        <begin position="14"/>
        <end position="33"/>
    </location>
</feature>
<sequence>MSQNVKLGYQKSKALVFALCATLKVGIAVAILNEKSKQFSALLSLLELVESVFTDFMMFFTAFTAFFPANPVDSPPVTVSTKSSIRSSRISTASTSSEYLWHRTAIKIPMEQFLAVDDAQLDADSVKGRAAGMQMLEHRTAHTLCQRTTKFRKEDGPEAATMFDRSDEPDNAQIPQHY</sequence>
<protein>
    <submittedName>
        <fullName evidence="3">Uncharacterized protein</fullName>
    </submittedName>
</protein>